<evidence type="ECO:0000256" key="6">
    <source>
        <dbReference type="ARBA" id="ARBA00022763"/>
    </source>
</evidence>
<dbReference type="PROSITE" id="PS50090">
    <property type="entry name" value="MYB_LIKE"/>
    <property type="match status" value="2"/>
</dbReference>
<evidence type="ECO:0000259" key="16">
    <source>
        <dbReference type="PROSITE" id="PS51294"/>
    </source>
</evidence>
<dbReference type="WBParaSite" id="sdigi.contig153.g5323.t1">
    <property type="protein sequence ID" value="sdigi.contig153.g5323.t1"/>
    <property type="gene ID" value="sdigi.contig153.g5323"/>
</dbReference>
<dbReference type="GO" id="GO:0005681">
    <property type="term" value="C:spliceosomal complex"/>
    <property type="evidence" value="ECO:0007669"/>
    <property type="project" value="UniProtKB-KW"/>
</dbReference>
<dbReference type="Gene3D" id="1.10.10.60">
    <property type="entry name" value="Homeodomain-like"/>
    <property type="match status" value="2"/>
</dbReference>
<evidence type="ECO:0000256" key="5">
    <source>
        <dbReference type="ARBA" id="ARBA00022737"/>
    </source>
</evidence>
<evidence type="ECO:0000313" key="18">
    <source>
        <dbReference type="WBParaSite" id="sdigi.contig153.g5323.t1"/>
    </source>
</evidence>
<evidence type="ECO:0000256" key="12">
    <source>
        <dbReference type="ARBA" id="ARBA00023306"/>
    </source>
</evidence>
<dbReference type="GO" id="GO:0000977">
    <property type="term" value="F:RNA polymerase II transcription regulatory region sequence-specific DNA binding"/>
    <property type="evidence" value="ECO:0007669"/>
    <property type="project" value="TreeGrafter"/>
</dbReference>
<evidence type="ECO:0000256" key="14">
    <source>
        <dbReference type="SAM" id="MobiDB-lite"/>
    </source>
</evidence>
<dbReference type="GO" id="GO:0000398">
    <property type="term" value="P:mRNA splicing, via spliceosome"/>
    <property type="evidence" value="ECO:0007669"/>
    <property type="project" value="InterPro"/>
</dbReference>
<dbReference type="InterPro" id="IPR009057">
    <property type="entry name" value="Homeodomain-like_sf"/>
</dbReference>
<keyword evidence="4" id="KW-0747">Spliceosome</keyword>
<name>A0A915PGV6_9BILA</name>
<dbReference type="Proteomes" id="UP000887581">
    <property type="component" value="Unplaced"/>
</dbReference>
<evidence type="ECO:0000256" key="9">
    <source>
        <dbReference type="ARBA" id="ARBA00023187"/>
    </source>
</evidence>
<evidence type="ECO:0000259" key="15">
    <source>
        <dbReference type="PROSITE" id="PS50090"/>
    </source>
</evidence>
<feature type="domain" description="Myb-like" evidence="15">
    <location>
        <begin position="55"/>
        <end position="104"/>
    </location>
</feature>
<accession>A0A915PGV6</accession>
<dbReference type="Pfam" id="PF00249">
    <property type="entry name" value="Myb_DNA-binding"/>
    <property type="match status" value="2"/>
</dbReference>
<dbReference type="AlphaFoldDB" id="A0A915PGV6"/>
<dbReference type="InterPro" id="IPR001005">
    <property type="entry name" value="SANT/Myb"/>
</dbReference>
<feature type="region of interest" description="Disordered" evidence="14">
    <location>
        <begin position="109"/>
        <end position="146"/>
    </location>
</feature>
<dbReference type="FunFam" id="1.10.10.60:FF:000091">
    <property type="entry name" value="CDC5 cell division cycle 5-like"/>
    <property type="match status" value="1"/>
</dbReference>
<keyword evidence="5" id="KW-0677">Repeat</keyword>
<dbReference type="Pfam" id="PF11831">
    <property type="entry name" value="Myb_Cef"/>
    <property type="match status" value="2"/>
</dbReference>
<evidence type="ECO:0000256" key="10">
    <source>
        <dbReference type="ARBA" id="ARBA00023204"/>
    </source>
</evidence>
<sequence length="794" mass="91039">MVRVIIKGGVWRNTEDEILKAAIMKYGKNQWSRIASLLHRKSAKQCKARWYEWLDPGIKKTEWSRTEDEKLLHLAKLMPTQWRTIAPIVGRTAAQCLERYEHLLDEAQKKAEQMDETEDLNDARKLRPGEIDPTPETKPARPDPIDMDEDELEMLSEARARLANTQGKKAKRKAREKQLSEARRLASLQKRRELRAAGIPWGQHKFQRRNPLHLDYSAEIPFEKPVPPGFYDPSEDKFEKDTTFKKQTRAEIEGVRRDDVENEERKKDREKLKKRRSEGNPESVFEQKVEKKRSKLILPTPQISDKEMEEIVKIGQATDTIREFSDSNPTSTLLHDYQMPIHENTARTARTPSMYADALQKEAENLLALQNAPTPLKGGVNTPLHDLNLQSALPQDRSVATPNTVLANIAATPLSVLHGTPGQSEPPTPSGTPFRDQLSINNPQLSCDSRSELKKALSSLPAPRNEFVIMVPPDENEASQEETSDWVEDASDVSFSFFSEPKEPSRALGHKNTQIPLYNTAFVLSTACPSIPHVDAQKVEELELLRLEKLKKESQVIQRGLPKPSRINEQSFKPISSKSDIAKADDVIKTEMFNILKHDVDEHPIDDMSLEDLEEAENMIRNELRPEEHAVLNANLWAVIEQCSSELILAQNKFTRLGVLPKKDQIDALSAKFQLYREWMNIRAKKTAKMEKKLKVKLAGYQSIGQHLIKLIEEVRAELEACKREKATFELLEENEKKAIRKRLNKLTEEVTQQEKREKELQKRYDELMQEKWNIGQALVRMDATITAQPVTYQ</sequence>
<keyword evidence="6" id="KW-0227">DNA damage</keyword>
<evidence type="ECO:0000256" key="1">
    <source>
        <dbReference type="ARBA" id="ARBA00004123"/>
    </source>
</evidence>
<dbReference type="CDD" id="cd00167">
    <property type="entry name" value="SANT"/>
    <property type="match status" value="1"/>
</dbReference>
<feature type="region of interest" description="Disordered" evidence="14">
    <location>
        <begin position="416"/>
        <end position="437"/>
    </location>
</feature>
<dbReference type="PROSITE" id="PS51294">
    <property type="entry name" value="HTH_MYB"/>
    <property type="match status" value="2"/>
</dbReference>
<keyword evidence="9" id="KW-0508">mRNA splicing</keyword>
<feature type="domain" description="Myb-like" evidence="15">
    <location>
        <begin position="3"/>
        <end position="54"/>
    </location>
</feature>
<comment type="similarity">
    <text evidence="2">Belongs to the CEF1 family.</text>
</comment>
<keyword evidence="10" id="KW-0234">DNA repair</keyword>
<evidence type="ECO:0000256" key="7">
    <source>
        <dbReference type="ARBA" id="ARBA00023054"/>
    </source>
</evidence>
<dbReference type="GO" id="GO:0006281">
    <property type="term" value="P:DNA repair"/>
    <property type="evidence" value="ECO:0007669"/>
    <property type="project" value="UniProtKB-KW"/>
</dbReference>
<evidence type="ECO:0000256" key="11">
    <source>
        <dbReference type="ARBA" id="ARBA00023242"/>
    </source>
</evidence>
<dbReference type="FunFam" id="1.10.10.60:FF:000021">
    <property type="entry name" value="CDC5 cell division cycle 5-like"/>
    <property type="match status" value="1"/>
</dbReference>
<dbReference type="PANTHER" id="PTHR45885:SF1">
    <property type="entry name" value="CELL DIVISION CYCLE 5-LIKE PROTEIN"/>
    <property type="match status" value="1"/>
</dbReference>
<feature type="compositionally biased region" description="Basic and acidic residues" evidence="14">
    <location>
        <begin position="234"/>
        <end position="271"/>
    </location>
</feature>
<dbReference type="SUPFAM" id="SSF46689">
    <property type="entry name" value="Homeodomain-like"/>
    <property type="match status" value="1"/>
</dbReference>
<dbReference type="GO" id="GO:0000981">
    <property type="term" value="F:DNA-binding transcription factor activity, RNA polymerase II-specific"/>
    <property type="evidence" value="ECO:0007669"/>
    <property type="project" value="TreeGrafter"/>
</dbReference>
<evidence type="ECO:0000256" key="3">
    <source>
        <dbReference type="ARBA" id="ARBA00022664"/>
    </source>
</evidence>
<protein>
    <submittedName>
        <fullName evidence="18">Cell division cycle 5-like protein</fullName>
    </submittedName>
</protein>
<feature type="domain" description="HTH myb-type" evidence="16">
    <location>
        <begin position="3"/>
        <end position="58"/>
    </location>
</feature>
<dbReference type="InterPro" id="IPR021786">
    <property type="entry name" value="Cdc5p/Cef1_C"/>
</dbReference>
<reference evidence="18" key="1">
    <citation type="submission" date="2022-11" db="UniProtKB">
        <authorList>
            <consortium name="WormBaseParasite"/>
        </authorList>
    </citation>
    <scope>IDENTIFICATION</scope>
</reference>
<dbReference type="SMART" id="SM00717">
    <property type="entry name" value="SANT"/>
    <property type="match status" value="2"/>
</dbReference>
<evidence type="ECO:0000256" key="4">
    <source>
        <dbReference type="ARBA" id="ARBA00022728"/>
    </source>
</evidence>
<dbReference type="PANTHER" id="PTHR45885">
    <property type="entry name" value="CELL DIVISION CYCLE 5-LIKE PROTEIN"/>
    <property type="match status" value="1"/>
</dbReference>
<feature type="domain" description="HTH myb-type" evidence="16">
    <location>
        <begin position="59"/>
        <end position="108"/>
    </location>
</feature>
<evidence type="ECO:0000256" key="8">
    <source>
        <dbReference type="ARBA" id="ARBA00023125"/>
    </source>
</evidence>
<comment type="subcellular location">
    <subcellularLocation>
        <location evidence="1">Nucleus</location>
    </subcellularLocation>
</comment>
<feature type="coiled-coil region" evidence="13">
    <location>
        <begin position="712"/>
        <end position="771"/>
    </location>
</feature>
<evidence type="ECO:0000313" key="17">
    <source>
        <dbReference type="Proteomes" id="UP000887581"/>
    </source>
</evidence>
<keyword evidence="17" id="KW-1185">Reference proteome</keyword>
<keyword evidence="3" id="KW-0507">mRNA processing</keyword>
<dbReference type="InterPro" id="IPR017930">
    <property type="entry name" value="Myb_dom"/>
</dbReference>
<dbReference type="InterPro" id="IPR047240">
    <property type="entry name" value="SANT_CDC5L_II"/>
</dbReference>
<dbReference type="GO" id="GO:0000974">
    <property type="term" value="C:Prp19 complex"/>
    <property type="evidence" value="ECO:0007669"/>
    <property type="project" value="InterPro"/>
</dbReference>
<evidence type="ECO:0000256" key="13">
    <source>
        <dbReference type="SAM" id="Coils"/>
    </source>
</evidence>
<dbReference type="InterPro" id="IPR047242">
    <property type="entry name" value="CDC5L/Cef1"/>
</dbReference>
<dbReference type="CDD" id="cd11659">
    <property type="entry name" value="SANT_CDC5_II"/>
    <property type="match status" value="1"/>
</dbReference>
<keyword evidence="7 13" id="KW-0175">Coiled coil</keyword>
<keyword evidence="12" id="KW-0131">Cell cycle</keyword>
<feature type="compositionally biased region" description="Basic and acidic residues" evidence="14">
    <location>
        <begin position="121"/>
        <end position="130"/>
    </location>
</feature>
<proteinExistence type="inferred from homology"/>
<keyword evidence="11" id="KW-0539">Nucleus</keyword>
<feature type="region of interest" description="Disordered" evidence="14">
    <location>
        <begin position="225"/>
        <end position="289"/>
    </location>
</feature>
<organism evidence="17 18">
    <name type="scientific">Setaria digitata</name>
    <dbReference type="NCBI Taxonomy" id="48799"/>
    <lineage>
        <taxon>Eukaryota</taxon>
        <taxon>Metazoa</taxon>
        <taxon>Ecdysozoa</taxon>
        <taxon>Nematoda</taxon>
        <taxon>Chromadorea</taxon>
        <taxon>Rhabditida</taxon>
        <taxon>Spirurina</taxon>
        <taxon>Spiruromorpha</taxon>
        <taxon>Filarioidea</taxon>
        <taxon>Setariidae</taxon>
        <taxon>Setaria</taxon>
    </lineage>
</organism>
<keyword evidence="8" id="KW-0238">DNA-binding</keyword>
<evidence type="ECO:0000256" key="2">
    <source>
        <dbReference type="ARBA" id="ARBA00010506"/>
    </source>
</evidence>